<dbReference type="Pfam" id="PF13730">
    <property type="entry name" value="HTH_36"/>
    <property type="match status" value="1"/>
</dbReference>
<protein>
    <submittedName>
        <fullName evidence="1">Dna polymerase B</fullName>
    </submittedName>
</protein>
<evidence type="ECO:0000313" key="1">
    <source>
        <dbReference type="EMBL" id="DAE27812.1"/>
    </source>
</evidence>
<organism evidence="1">
    <name type="scientific">virus sp. ctDYl1</name>
    <dbReference type="NCBI Taxonomy" id="2826795"/>
    <lineage>
        <taxon>Viruses</taxon>
    </lineage>
</organism>
<dbReference type="EMBL" id="BK015846">
    <property type="protein sequence ID" value="DAE27812.1"/>
    <property type="molecule type" value="Genomic_DNA"/>
</dbReference>
<proteinExistence type="predicted"/>
<name>A0A8S5RA01_9VIRU</name>
<reference evidence="1" key="1">
    <citation type="journal article" date="2021" name="Proc. Natl. Acad. Sci. U.S.A.">
        <title>A Catalog of Tens of Thousands of Viruses from Human Metagenomes Reveals Hidden Associations with Chronic Diseases.</title>
        <authorList>
            <person name="Tisza M.J."/>
            <person name="Buck C.B."/>
        </authorList>
    </citation>
    <scope>NUCLEOTIDE SEQUENCE</scope>
    <source>
        <strain evidence="1">CtDYl1</strain>
    </source>
</reference>
<sequence>MNGGHFMSVFRVHKTKNYTVMSNHHLRDKNLSLKAKGLLSVMFSLPDSWNYSIPGLCSILKENETAVRSTIKELKETGYLIVDKKKPCKEEGRSKFEYVYNIYETPQEIEETEDKQDAPKQGVESLALEAPDVEHHPHNKRTDISNTDESITDIFNTDFINPKEEEKNAYHSNEWFNSQHIKNMLTEESIQYTPIDRKSFNWSAFKNQVSVRLEELGYTTSPYTTNRFLVVSKYFFKRYEERTRKPHIKINQDALDNILDKFGFGPNPDYFQNVEIETYMKVIDEYFGTSFSEYTDHHYSHFMSGYVRKILLMKIEDREDML</sequence>
<accession>A0A8S5RA01</accession>